<dbReference type="SMART" id="SM00322">
    <property type="entry name" value="KH"/>
    <property type="match status" value="1"/>
</dbReference>
<dbReference type="AlphaFoldDB" id="A0A1H7UFJ7"/>
<dbReference type="Gene3D" id="3.30.1370.10">
    <property type="entry name" value="K Homology domain, type 1"/>
    <property type="match status" value="1"/>
</dbReference>
<dbReference type="GO" id="GO:0006396">
    <property type="term" value="P:RNA processing"/>
    <property type="evidence" value="ECO:0007669"/>
    <property type="project" value="InterPro"/>
</dbReference>
<evidence type="ECO:0000256" key="1">
    <source>
        <dbReference type="ARBA" id="ARBA00004496"/>
    </source>
</evidence>
<dbReference type="NCBIfam" id="NF008805">
    <property type="entry name" value="PRK11824.1"/>
    <property type="match status" value="1"/>
</dbReference>
<dbReference type="InterPro" id="IPR036612">
    <property type="entry name" value="KH_dom_type_1_sf"/>
</dbReference>
<dbReference type="InterPro" id="IPR015847">
    <property type="entry name" value="ExoRNase_PH_dom2"/>
</dbReference>
<dbReference type="Proteomes" id="UP000198744">
    <property type="component" value="Unassembled WGS sequence"/>
</dbReference>
<dbReference type="InterPro" id="IPR012340">
    <property type="entry name" value="NA-bd_OB-fold"/>
</dbReference>
<dbReference type="GO" id="GO:0000175">
    <property type="term" value="F:3'-5'-RNA exonuclease activity"/>
    <property type="evidence" value="ECO:0007669"/>
    <property type="project" value="TreeGrafter"/>
</dbReference>
<evidence type="ECO:0000256" key="6">
    <source>
        <dbReference type="ARBA" id="ARBA00022723"/>
    </source>
</evidence>
<dbReference type="GO" id="GO:0003723">
    <property type="term" value="F:RNA binding"/>
    <property type="evidence" value="ECO:0007669"/>
    <property type="project" value="UniProtKB-UniRule"/>
</dbReference>
<dbReference type="STRING" id="43775.SAMN04489760_101149"/>
<dbReference type="Pfam" id="PF03726">
    <property type="entry name" value="PNPase"/>
    <property type="match status" value="1"/>
</dbReference>
<dbReference type="Pfam" id="PF00013">
    <property type="entry name" value="KH_1"/>
    <property type="match status" value="1"/>
</dbReference>
<dbReference type="CDD" id="cd11364">
    <property type="entry name" value="RNase_PH_PNPase_2"/>
    <property type="match status" value="1"/>
</dbReference>
<evidence type="ECO:0000256" key="8">
    <source>
        <dbReference type="ARBA" id="ARBA00022884"/>
    </source>
</evidence>
<evidence type="ECO:0000313" key="11">
    <source>
        <dbReference type="EMBL" id="SEL95556.1"/>
    </source>
</evidence>
<dbReference type="PANTHER" id="PTHR11252:SF0">
    <property type="entry name" value="POLYRIBONUCLEOTIDE NUCLEOTIDYLTRANSFERASE 1, MITOCHONDRIAL"/>
    <property type="match status" value="1"/>
</dbReference>
<evidence type="ECO:0000313" key="12">
    <source>
        <dbReference type="Proteomes" id="UP000198744"/>
    </source>
</evidence>
<evidence type="ECO:0000259" key="10">
    <source>
        <dbReference type="PROSITE" id="PS50126"/>
    </source>
</evidence>
<dbReference type="CDD" id="cd02393">
    <property type="entry name" value="KH-I_PNPase"/>
    <property type="match status" value="1"/>
</dbReference>
<feature type="binding site" evidence="9">
    <location>
        <position position="494"/>
    </location>
    <ligand>
        <name>Mg(2+)</name>
        <dbReference type="ChEBI" id="CHEBI:18420"/>
    </ligand>
</feature>
<reference evidence="11 12" key="1">
    <citation type="submission" date="2016-10" db="EMBL/GenBank/DDBJ databases">
        <authorList>
            <person name="de Groot N.N."/>
        </authorList>
    </citation>
    <scope>NUCLEOTIDE SEQUENCE [LARGE SCALE GENOMIC DNA]</scope>
    <source>
        <strain evidence="11 12">DSM 8423</strain>
    </source>
</reference>
<sequence>MSTIFSAEFAGRNISVKTGYVAGQADGAVLVTYGDTVVMVTAVSLKTAREGVDFLPLTVDYQEMTYAAGKIPGGFFKREGRPNEREVLTSRVIDRSIRPLFPKGYCYETQLVATLLSVDNENDSDVAALLGASTALEISDIPFKGPIAGVRVGRLEDRFVCNPTTEEQERSDLNLFLVGRKVVPGTDGRPFDVSLVMLEGNAQEVEEEHVISAIEFGLESMRPVMELQDQICAAIGKSKRAFTALEIDDALMAEVSEKAAAKMGEAYRMPRKLDRHAVLDEIREGVIKSIASEDPGLRGRAATALEALERRILRDMIVKERQRIDGRSYTDIRTISAEVGILPRAHGSGLFNRGETQSLAALTLGTSSDEQRLDYVAGEETRSFILHYNFPPYCVGEAKSLRSPGRREIGHGNLARKALMPVLPSQEEFPYTIRIVSEILSSNGSSSMATVCGGLLCLMDGGVPVKGVVAGIAMGLLKEGDQVVILSDILGDEDHSGDMDFKVCGTKKGITAMQMDIKIDGINRDILTRALAQAREGRLFIIEKIQATIAEPRKDISIYAPRITTVKVRPEKVRSVIGTGGKNIRQIVSETGVTIDVEDDGTVTIASSDMEASARAIAMVRWLTEDAEVGKIYRGTVKKVVDFGAFVEILPGTEGLLHISQLAKERVNKVTDIVNEGDEVIVKVLEVDKQGKIRLSRKDALGAEV</sequence>
<dbReference type="RefSeq" id="WP_093881863.1">
    <property type="nucleotide sequence ID" value="NZ_FOBS01000001.1"/>
</dbReference>
<dbReference type="InterPro" id="IPR015848">
    <property type="entry name" value="PNPase_PH_RNA-bd_bac/org-type"/>
</dbReference>
<dbReference type="Gene3D" id="3.30.230.70">
    <property type="entry name" value="GHMP Kinase, N-terminal domain"/>
    <property type="match status" value="2"/>
</dbReference>
<dbReference type="SMART" id="SM00316">
    <property type="entry name" value="S1"/>
    <property type="match status" value="1"/>
</dbReference>
<dbReference type="HAMAP" id="MF_01595">
    <property type="entry name" value="PNPase"/>
    <property type="match status" value="1"/>
</dbReference>
<dbReference type="CDD" id="cd11363">
    <property type="entry name" value="RNase_PH_PNPase_1"/>
    <property type="match status" value="1"/>
</dbReference>
<keyword evidence="7 9" id="KW-0460">Magnesium</keyword>
<dbReference type="Gene3D" id="2.40.50.140">
    <property type="entry name" value="Nucleic acid-binding proteins"/>
    <property type="match status" value="1"/>
</dbReference>
<dbReference type="FunFam" id="3.30.230.70:FF:000001">
    <property type="entry name" value="Polyribonucleotide nucleotidyltransferase"/>
    <property type="match status" value="1"/>
</dbReference>
<dbReference type="SUPFAM" id="SSF54211">
    <property type="entry name" value="Ribosomal protein S5 domain 2-like"/>
    <property type="match status" value="2"/>
</dbReference>
<dbReference type="SUPFAM" id="SSF50249">
    <property type="entry name" value="Nucleic acid-binding proteins"/>
    <property type="match status" value="1"/>
</dbReference>
<dbReference type="FunFam" id="3.30.1370.10:FF:000001">
    <property type="entry name" value="Polyribonucleotide nucleotidyltransferase"/>
    <property type="match status" value="1"/>
</dbReference>
<dbReference type="InterPro" id="IPR020568">
    <property type="entry name" value="Ribosomal_Su5_D2-typ_SF"/>
</dbReference>
<organism evidence="11 12">
    <name type="scientific">Syntrophus gentianae</name>
    <dbReference type="NCBI Taxonomy" id="43775"/>
    <lineage>
        <taxon>Bacteria</taxon>
        <taxon>Pseudomonadati</taxon>
        <taxon>Thermodesulfobacteriota</taxon>
        <taxon>Syntrophia</taxon>
        <taxon>Syntrophales</taxon>
        <taxon>Syntrophaceae</taxon>
        <taxon>Syntrophus</taxon>
    </lineage>
</organism>
<dbReference type="SUPFAM" id="SSF55666">
    <property type="entry name" value="Ribonuclease PH domain 2-like"/>
    <property type="match status" value="2"/>
</dbReference>
<accession>A0A1H7UFJ7</accession>
<dbReference type="GO" id="GO:0004654">
    <property type="term" value="F:polyribonucleotide nucleotidyltransferase activity"/>
    <property type="evidence" value="ECO:0007669"/>
    <property type="project" value="UniProtKB-UniRule"/>
</dbReference>
<dbReference type="InterPro" id="IPR036456">
    <property type="entry name" value="PNPase_PH_RNA-bd_sf"/>
</dbReference>
<keyword evidence="4 9" id="KW-0808">Transferase</keyword>
<keyword evidence="6 9" id="KW-0479">Metal-binding</keyword>
<dbReference type="InterPro" id="IPR036345">
    <property type="entry name" value="ExoRNase_PH_dom2_sf"/>
</dbReference>
<dbReference type="FunFam" id="3.30.230.70:FF:000002">
    <property type="entry name" value="Polyribonucleotide nucleotidyltransferase"/>
    <property type="match status" value="1"/>
</dbReference>
<gene>
    <name evidence="9" type="primary">pnp</name>
    <name evidence="11" type="ORF">SAMN04489760_101149</name>
</gene>
<dbReference type="PROSITE" id="PS50126">
    <property type="entry name" value="S1"/>
    <property type="match status" value="1"/>
</dbReference>
<dbReference type="NCBIfam" id="TIGR03591">
    <property type="entry name" value="polynuc_phos"/>
    <property type="match status" value="1"/>
</dbReference>
<feature type="domain" description="S1 motif" evidence="10">
    <location>
        <begin position="630"/>
        <end position="698"/>
    </location>
</feature>
<dbReference type="GO" id="GO:0006402">
    <property type="term" value="P:mRNA catabolic process"/>
    <property type="evidence" value="ECO:0007669"/>
    <property type="project" value="UniProtKB-UniRule"/>
</dbReference>
<keyword evidence="12" id="KW-1185">Reference proteome</keyword>
<comment type="similarity">
    <text evidence="2 9">Belongs to the polyribonucleotide nucleotidyltransferase family.</text>
</comment>
<dbReference type="InterPro" id="IPR012162">
    <property type="entry name" value="PNPase"/>
</dbReference>
<comment type="subcellular location">
    <subcellularLocation>
        <location evidence="1 9">Cytoplasm</location>
    </subcellularLocation>
</comment>
<evidence type="ECO:0000256" key="2">
    <source>
        <dbReference type="ARBA" id="ARBA00007404"/>
    </source>
</evidence>
<keyword evidence="3 9" id="KW-0963">Cytoplasm</keyword>
<evidence type="ECO:0000256" key="9">
    <source>
        <dbReference type="HAMAP-Rule" id="MF_01595"/>
    </source>
</evidence>
<evidence type="ECO:0000256" key="3">
    <source>
        <dbReference type="ARBA" id="ARBA00022490"/>
    </source>
</evidence>
<feature type="binding site" evidence="9">
    <location>
        <position position="500"/>
    </location>
    <ligand>
        <name>Mg(2+)</name>
        <dbReference type="ChEBI" id="CHEBI:18420"/>
    </ligand>
</feature>
<protein>
    <recommendedName>
        <fullName evidence="9">Polyribonucleotide nucleotidyltransferase</fullName>
        <ecNumber evidence="9">2.7.7.8</ecNumber>
    </recommendedName>
    <alternativeName>
        <fullName evidence="9">Polynucleotide phosphorylase</fullName>
        <shortName evidence="9">PNPase</shortName>
    </alternativeName>
</protein>
<comment type="cofactor">
    <cofactor evidence="9">
        <name>Mg(2+)</name>
        <dbReference type="ChEBI" id="CHEBI:18420"/>
    </cofactor>
</comment>
<evidence type="ECO:0000256" key="7">
    <source>
        <dbReference type="ARBA" id="ARBA00022842"/>
    </source>
</evidence>
<dbReference type="Pfam" id="PF00575">
    <property type="entry name" value="S1"/>
    <property type="match status" value="1"/>
</dbReference>
<dbReference type="InterPro" id="IPR027408">
    <property type="entry name" value="PNPase/RNase_PH_dom_sf"/>
</dbReference>
<dbReference type="Pfam" id="PF03725">
    <property type="entry name" value="RNase_PH_C"/>
    <property type="match status" value="1"/>
</dbReference>
<keyword evidence="5 9" id="KW-0548">Nucleotidyltransferase</keyword>
<dbReference type="PIRSF" id="PIRSF005499">
    <property type="entry name" value="PNPase"/>
    <property type="match status" value="1"/>
</dbReference>
<dbReference type="OrthoDB" id="9804305at2"/>
<dbReference type="InterPro" id="IPR003029">
    <property type="entry name" value="S1_domain"/>
</dbReference>
<proteinExistence type="inferred from homology"/>
<evidence type="ECO:0000256" key="5">
    <source>
        <dbReference type="ARBA" id="ARBA00022695"/>
    </source>
</evidence>
<dbReference type="InterPro" id="IPR004088">
    <property type="entry name" value="KH_dom_type_1"/>
</dbReference>
<evidence type="ECO:0000256" key="4">
    <source>
        <dbReference type="ARBA" id="ARBA00022679"/>
    </source>
</evidence>
<dbReference type="InterPro" id="IPR004087">
    <property type="entry name" value="KH_dom"/>
</dbReference>
<dbReference type="PANTHER" id="PTHR11252">
    <property type="entry name" value="POLYRIBONUCLEOTIDE NUCLEOTIDYLTRANSFERASE"/>
    <property type="match status" value="1"/>
</dbReference>
<dbReference type="CDD" id="cd04472">
    <property type="entry name" value="S1_PNPase"/>
    <property type="match status" value="1"/>
</dbReference>
<dbReference type="Pfam" id="PF01138">
    <property type="entry name" value="RNase_PH"/>
    <property type="match status" value="2"/>
</dbReference>
<dbReference type="GO" id="GO:0005829">
    <property type="term" value="C:cytosol"/>
    <property type="evidence" value="ECO:0007669"/>
    <property type="project" value="TreeGrafter"/>
</dbReference>
<comment type="catalytic activity">
    <reaction evidence="9">
        <text>RNA(n+1) + phosphate = RNA(n) + a ribonucleoside 5'-diphosphate</text>
        <dbReference type="Rhea" id="RHEA:22096"/>
        <dbReference type="Rhea" id="RHEA-COMP:14527"/>
        <dbReference type="Rhea" id="RHEA-COMP:17342"/>
        <dbReference type="ChEBI" id="CHEBI:43474"/>
        <dbReference type="ChEBI" id="CHEBI:57930"/>
        <dbReference type="ChEBI" id="CHEBI:140395"/>
        <dbReference type="EC" id="2.7.7.8"/>
    </reaction>
</comment>
<dbReference type="PROSITE" id="PS50084">
    <property type="entry name" value="KH_TYPE_1"/>
    <property type="match status" value="1"/>
</dbReference>
<dbReference type="SUPFAM" id="SSF54791">
    <property type="entry name" value="Eukaryotic type KH-domain (KH-domain type I)"/>
    <property type="match status" value="1"/>
</dbReference>
<keyword evidence="8 9" id="KW-0694">RNA-binding</keyword>
<dbReference type="EC" id="2.7.7.8" evidence="9"/>
<name>A0A1H7UFJ7_9BACT</name>
<dbReference type="GO" id="GO:0000287">
    <property type="term" value="F:magnesium ion binding"/>
    <property type="evidence" value="ECO:0007669"/>
    <property type="project" value="UniProtKB-UniRule"/>
</dbReference>
<dbReference type="SUPFAM" id="SSF46915">
    <property type="entry name" value="Polynucleotide phosphorylase/guanosine pentaphosphate synthase (PNPase/GPSI), domain 3"/>
    <property type="match status" value="1"/>
</dbReference>
<dbReference type="EMBL" id="FOBS01000001">
    <property type="protein sequence ID" value="SEL95556.1"/>
    <property type="molecule type" value="Genomic_DNA"/>
</dbReference>
<dbReference type="FunFam" id="2.40.50.140:FF:000023">
    <property type="entry name" value="Polyribonucleotide nucleotidyltransferase"/>
    <property type="match status" value="1"/>
</dbReference>
<dbReference type="InterPro" id="IPR001247">
    <property type="entry name" value="ExoRNase_PH_dom1"/>
</dbReference>
<comment type="function">
    <text evidence="9">Involved in mRNA degradation. Catalyzes the phosphorolysis of single-stranded polyribonucleotides processively in the 3'- to 5'-direction.</text>
</comment>